<feature type="chain" id="PRO_5017238450" evidence="1">
    <location>
        <begin position="19"/>
        <end position="75"/>
    </location>
</feature>
<evidence type="ECO:0000313" key="4">
    <source>
        <dbReference type="Proteomes" id="UP000265520"/>
    </source>
</evidence>
<dbReference type="GO" id="GO:0009055">
    <property type="term" value="F:electron transfer activity"/>
    <property type="evidence" value="ECO:0007669"/>
    <property type="project" value="InterPro"/>
</dbReference>
<comment type="caution">
    <text evidence="3">The sequence shown here is derived from an EMBL/GenBank/DDBJ whole genome shotgun (WGS) entry which is preliminary data.</text>
</comment>
<name>A0A392QCR5_9FABA</name>
<reference evidence="3 4" key="1">
    <citation type="journal article" date="2018" name="Front. Plant Sci.">
        <title>Red Clover (Trifolium pratense) and Zigzag Clover (T. medium) - A Picture of Genomic Similarities and Differences.</title>
        <authorList>
            <person name="Dluhosova J."/>
            <person name="Istvanek J."/>
            <person name="Nedelnik J."/>
            <person name="Repkova J."/>
        </authorList>
    </citation>
    <scope>NUCLEOTIDE SEQUENCE [LARGE SCALE GENOMIC DNA]</scope>
    <source>
        <strain evidence="4">cv. 10/8</strain>
        <tissue evidence="3">Leaf</tissue>
    </source>
</reference>
<dbReference type="Gene3D" id="2.60.40.420">
    <property type="entry name" value="Cupredoxins - blue copper proteins"/>
    <property type="match status" value="1"/>
</dbReference>
<dbReference type="InterPro" id="IPR008972">
    <property type="entry name" value="Cupredoxin"/>
</dbReference>
<dbReference type="InterPro" id="IPR003245">
    <property type="entry name" value="Phytocyanin_dom"/>
</dbReference>
<keyword evidence="4" id="KW-1185">Reference proteome</keyword>
<feature type="signal peptide" evidence="1">
    <location>
        <begin position="1"/>
        <end position="18"/>
    </location>
</feature>
<dbReference type="Pfam" id="PF02298">
    <property type="entry name" value="Cu_bind_like"/>
    <property type="match status" value="1"/>
</dbReference>
<organism evidence="3 4">
    <name type="scientific">Trifolium medium</name>
    <dbReference type="NCBI Taxonomy" id="97028"/>
    <lineage>
        <taxon>Eukaryota</taxon>
        <taxon>Viridiplantae</taxon>
        <taxon>Streptophyta</taxon>
        <taxon>Embryophyta</taxon>
        <taxon>Tracheophyta</taxon>
        <taxon>Spermatophyta</taxon>
        <taxon>Magnoliopsida</taxon>
        <taxon>eudicotyledons</taxon>
        <taxon>Gunneridae</taxon>
        <taxon>Pentapetalae</taxon>
        <taxon>rosids</taxon>
        <taxon>fabids</taxon>
        <taxon>Fabales</taxon>
        <taxon>Fabaceae</taxon>
        <taxon>Papilionoideae</taxon>
        <taxon>50 kb inversion clade</taxon>
        <taxon>NPAAA clade</taxon>
        <taxon>Hologalegina</taxon>
        <taxon>IRL clade</taxon>
        <taxon>Trifolieae</taxon>
        <taxon>Trifolium</taxon>
    </lineage>
</organism>
<dbReference type="SUPFAM" id="SSF49503">
    <property type="entry name" value="Cupredoxins"/>
    <property type="match status" value="1"/>
</dbReference>
<dbReference type="Proteomes" id="UP000265520">
    <property type="component" value="Unassembled WGS sequence"/>
</dbReference>
<keyword evidence="1" id="KW-0732">Signal</keyword>
<dbReference type="AlphaFoldDB" id="A0A392QCR5"/>
<evidence type="ECO:0000256" key="1">
    <source>
        <dbReference type="SAM" id="SignalP"/>
    </source>
</evidence>
<evidence type="ECO:0000259" key="2">
    <source>
        <dbReference type="PROSITE" id="PS51485"/>
    </source>
</evidence>
<evidence type="ECO:0000313" key="3">
    <source>
        <dbReference type="EMBL" id="MCI22163.1"/>
    </source>
</evidence>
<feature type="domain" description="Phytocyanin" evidence="2">
    <location>
        <begin position="24"/>
        <end position="75"/>
    </location>
</feature>
<sequence>MAFVEKAVVLLMVIMVAAEVSNAAEYKVGDSAGWTTIGDINYKKWAAEKKFKIGDTISHAMHQPLSQPSPVAMTP</sequence>
<accession>A0A392QCR5</accession>
<dbReference type="EMBL" id="LXQA010128959">
    <property type="protein sequence ID" value="MCI22163.1"/>
    <property type="molecule type" value="Genomic_DNA"/>
</dbReference>
<dbReference type="PROSITE" id="PS51485">
    <property type="entry name" value="PHYTOCYANIN"/>
    <property type="match status" value="1"/>
</dbReference>
<protein>
    <submittedName>
        <fullName evidence="3">Mavicyanin-like</fullName>
    </submittedName>
</protein>
<proteinExistence type="predicted"/>